<dbReference type="EMBL" id="JANUGV010000001">
    <property type="protein sequence ID" value="MCS0607939.1"/>
    <property type="molecule type" value="Genomic_DNA"/>
</dbReference>
<name>A0ABT2BHE9_9BURK</name>
<protein>
    <submittedName>
        <fullName evidence="2">Uncharacterized protein</fullName>
    </submittedName>
</protein>
<gene>
    <name evidence="2" type="ORF">NX773_07160</name>
</gene>
<sequence>MAENKGRGVKGANYDELSGIGTSEAGVTGTTGNLNTGGRDGGVGMPSRNDAGNLQNADLGEHGDTPALGSRVRGPHGRQGGQQGQQNAQGRQGGQQSQQSGQGGSLSGQSEAEQQREDNQTAANPNIQGGTRSR</sequence>
<accession>A0ABT2BHE9</accession>
<organism evidence="2 3">
    <name type="scientific">Massilia solisilvae</name>
    <dbReference type="NCBI Taxonomy" id="1811225"/>
    <lineage>
        <taxon>Bacteria</taxon>
        <taxon>Pseudomonadati</taxon>
        <taxon>Pseudomonadota</taxon>
        <taxon>Betaproteobacteria</taxon>
        <taxon>Burkholderiales</taxon>
        <taxon>Oxalobacteraceae</taxon>
        <taxon>Telluria group</taxon>
        <taxon>Massilia</taxon>
    </lineage>
</organism>
<evidence type="ECO:0000313" key="3">
    <source>
        <dbReference type="Proteomes" id="UP001205861"/>
    </source>
</evidence>
<feature type="compositionally biased region" description="Low complexity" evidence="1">
    <location>
        <begin position="84"/>
        <end position="100"/>
    </location>
</feature>
<dbReference type="RefSeq" id="WP_258855622.1">
    <property type="nucleotide sequence ID" value="NZ_JANUGV010000001.1"/>
</dbReference>
<reference evidence="2 3" key="1">
    <citation type="submission" date="2022-08" db="EMBL/GenBank/DDBJ databases">
        <title>Reclassification of Massilia species as members of the genera Telluria, Duganella, Pseudoduganella, Mokoshia gen. nov. and Zemynaea gen. nov. using orthogonal and non-orthogonal genome-based approaches.</title>
        <authorList>
            <person name="Bowman J.P."/>
        </authorList>
    </citation>
    <scope>NUCLEOTIDE SEQUENCE [LARGE SCALE GENOMIC DNA]</scope>
    <source>
        <strain evidence="2 3">JCM 31607</strain>
    </source>
</reference>
<proteinExistence type="predicted"/>
<dbReference type="Proteomes" id="UP001205861">
    <property type="component" value="Unassembled WGS sequence"/>
</dbReference>
<feature type="compositionally biased region" description="Low complexity" evidence="1">
    <location>
        <begin position="26"/>
        <end position="37"/>
    </location>
</feature>
<feature type="region of interest" description="Disordered" evidence="1">
    <location>
        <begin position="1"/>
        <end position="134"/>
    </location>
</feature>
<comment type="caution">
    <text evidence="2">The sequence shown here is derived from an EMBL/GenBank/DDBJ whole genome shotgun (WGS) entry which is preliminary data.</text>
</comment>
<evidence type="ECO:0000256" key="1">
    <source>
        <dbReference type="SAM" id="MobiDB-lite"/>
    </source>
</evidence>
<evidence type="ECO:0000313" key="2">
    <source>
        <dbReference type="EMBL" id="MCS0607939.1"/>
    </source>
</evidence>
<keyword evidence="3" id="KW-1185">Reference proteome</keyword>
<feature type="compositionally biased region" description="Polar residues" evidence="1">
    <location>
        <begin position="120"/>
        <end position="134"/>
    </location>
</feature>